<comment type="subcellular location">
    <subcellularLocation>
        <location evidence="1">Membrane</location>
        <topology evidence="1">Multi-pass membrane protein</topology>
    </subcellularLocation>
</comment>
<evidence type="ECO:0000256" key="3">
    <source>
        <dbReference type="ARBA" id="ARBA00022989"/>
    </source>
</evidence>
<feature type="transmembrane region" description="Helical" evidence="6">
    <location>
        <begin position="423"/>
        <end position="443"/>
    </location>
</feature>
<feature type="transmembrane region" description="Helical" evidence="6">
    <location>
        <begin position="218"/>
        <end position="240"/>
    </location>
</feature>
<name>A0ABP6TE42_9ACTN</name>
<dbReference type="InterPro" id="IPR004841">
    <property type="entry name" value="AA-permease/SLC12A_dom"/>
</dbReference>
<keyword evidence="2 6" id="KW-0812">Transmembrane</keyword>
<dbReference type="PANTHER" id="PTHR42770">
    <property type="entry name" value="AMINO ACID TRANSPORTER-RELATED"/>
    <property type="match status" value="1"/>
</dbReference>
<sequence length="554" mass="55417">MAFMGAVATGPLAVVTGGVSTIVGTTGVIGLGLIYALVAAALIAFSLASSAVVGHTGIAAGLHTYVARGLGERVGLGVAVLMAVSYTALSAGYYGIIGFEIANQIEENSGRTVPWVMLVVPALVLVGFLGTRSLRTNAIIGTAVLGVLIAAHFLFDLTAVRFPASGGFTAETLDPVTLFTGAVAAAVGFSVTAYPGIETPMAYGGELGATSRQVTNATYIAVVIAGLANVLAAVTVTSALGPQTLADGALTKGSQPVFDFLTVHLGEGAAGLFGLANLVAVFGASLIFHHAASRSIRSLAAAGVLPAGLAKRSARSGAPVTASYLQTGIAAVVLLAFAVAGADPFRTVFIMLSHIGSVGVFLSLVAAAGAVMVFLLRSDSEEGGFLGWEGRLVAAIVAALCVGAVVVSALLETHVRLDVAGSSLVVWVPSVVVIAALLTGVLWPARRRTARSLALDEEDEYATPVSASPALAHLIPGQRTPVDGTPYGPAPTGSYATPPTYRPASAPGGAPSSSPRSGTAQPPIPPRPSQPSAVPAQPGGAPPWPTQGAGRPGS</sequence>
<keyword evidence="9" id="KW-1185">Reference proteome</keyword>
<feature type="compositionally biased region" description="Low complexity" evidence="5">
    <location>
        <begin position="502"/>
        <end position="521"/>
    </location>
</feature>
<evidence type="ECO:0000313" key="8">
    <source>
        <dbReference type="EMBL" id="GAA3398804.1"/>
    </source>
</evidence>
<dbReference type="InterPro" id="IPR050367">
    <property type="entry name" value="APC_superfamily"/>
</dbReference>
<dbReference type="Pfam" id="PF00324">
    <property type="entry name" value="AA_permease"/>
    <property type="match status" value="1"/>
</dbReference>
<evidence type="ECO:0000313" key="9">
    <source>
        <dbReference type="Proteomes" id="UP001501676"/>
    </source>
</evidence>
<accession>A0ABP6TE42</accession>
<evidence type="ECO:0000259" key="7">
    <source>
        <dbReference type="Pfam" id="PF00324"/>
    </source>
</evidence>
<dbReference type="EMBL" id="BAAAYN010000100">
    <property type="protein sequence ID" value="GAA3398804.1"/>
    <property type="molecule type" value="Genomic_DNA"/>
</dbReference>
<dbReference type="Proteomes" id="UP001501676">
    <property type="component" value="Unassembled WGS sequence"/>
</dbReference>
<comment type="caution">
    <text evidence="8">The sequence shown here is derived from an EMBL/GenBank/DDBJ whole genome shotgun (WGS) entry which is preliminary data.</text>
</comment>
<dbReference type="PIRSF" id="PIRSF006060">
    <property type="entry name" value="AA_transporter"/>
    <property type="match status" value="1"/>
</dbReference>
<feature type="region of interest" description="Disordered" evidence="5">
    <location>
        <begin position="476"/>
        <end position="554"/>
    </location>
</feature>
<feature type="transmembrane region" description="Helical" evidence="6">
    <location>
        <begin position="388"/>
        <end position="411"/>
    </location>
</feature>
<dbReference type="PANTHER" id="PTHR42770:SF16">
    <property type="entry name" value="AMINO ACID PERMEASE"/>
    <property type="match status" value="1"/>
</dbReference>
<evidence type="ECO:0000256" key="6">
    <source>
        <dbReference type="SAM" id="Phobius"/>
    </source>
</evidence>
<feature type="transmembrane region" description="Helical" evidence="6">
    <location>
        <begin position="268"/>
        <end position="288"/>
    </location>
</feature>
<protein>
    <recommendedName>
        <fullName evidence="7">Amino acid permease/ SLC12A domain-containing protein</fullName>
    </recommendedName>
</protein>
<feature type="transmembrane region" description="Helical" evidence="6">
    <location>
        <begin position="175"/>
        <end position="197"/>
    </location>
</feature>
<feature type="transmembrane region" description="Helical" evidence="6">
    <location>
        <begin position="138"/>
        <end position="155"/>
    </location>
</feature>
<feature type="transmembrane region" description="Helical" evidence="6">
    <location>
        <begin position="321"/>
        <end position="342"/>
    </location>
</feature>
<dbReference type="Gene3D" id="1.20.1740.10">
    <property type="entry name" value="Amino acid/polyamine transporter I"/>
    <property type="match status" value="1"/>
</dbReference>
<feature type="domain" description="Amino acid permease/ SLC12A" evidence="7">
    <location>
        <begin position="18"/>
        <end position="450"/>
    </location>
</feature>
<evidence type="ECO:0000256" key="1">
    <source>
        <dbReference type="ARBA" id="ARBA00004141"/>
    </source>
</evidence>
<organism evidence="8 9">
    <name type="scientific">Cryptosporangium minutisporangium</name>
    <dbReference type="NCBI Taxonomy" id="113569"/>
    <lineage>
        <taxon>Bacteria</taxon>
        <taxon>Bacillati</taxon>
        <taxon>Actinomycetota</taxon>
        <taxon>Actinomycetes</taxon>
        <taxon>Cryptosporangiales</taxon>
        <taxon>Cryptosporangiaceae</taxon>
        <taxon>Cryptosporangium</taxon>
    </lineage>
</organism>
<proteinExistence type="predicted"/>
<feature type="transmembrane region" description="Helical" evidence="6">
    <location>
        <begin position="112"/>
        <end position="131"/>
    </location>
</feature>
<feature type="transmembrane region" description="Helical" evidence="6">
    <location>
        <begin position="74"/>
        <end position="97"/>
    </location>
</feature>
<evidence type="ECO:0000256" key="4">
    <source>
        <dbReference type="ARBA" id="ARBA00023136"/>
    </source>
</evidence>
<evidence type="ECO:0000256" key="2">
    <source>
        <dbReference type="ARBA" id="ARBA00022692"/>
    </source>
</evidence>
<feature type="transmembrane region" description="Helical" evidence="6">
    <location>
        <begin position="348"/>
        <end position="376"/>
    </location>
</feature>
<feature type="transmembrane region" description="Helical" evidence="6">
    <location>
        <begin position="34"/>
        <end position="62"/>
    </location>
</feature>
<evidence type="ECO:0000256" key="5">
    <source>
        <dbReference type="SAM" id="MobiDB-lite"/>
    </source>
</evidence>
<keyword evidence="3 6" id="KW-1133">Transmembrane helix</keyword>
<gene>
    <name evidence="8" type="ORF">GCM10020369_83180</name>
</gene>
<reference evidence="9" key="1">
    <citation type="journal article" date="2019" name="Int. J. Syst. Evol. Microbiol.">
        <title>The Global Catalogue of Microorganisms (GCM) 10K type strain sequencing project: providing services to taxonomists for standard genome sequencing and annotation.</title>
        <authorList>
            <consortium name="The Broad Institute Genomics Platform"/>
            <consortium name="The Broad Institute Genome Sequencing Center for Infectious Disease"/>
            <person name="Wu L."/>
            <person name="Ma J."/>
        </authorList>
    </citation>
    <scope>NUCLEOTIDE SEQUENCE [LARGE SCALE GENOMIC DNA]</scope>
    <source>
        <strain evidence="9">JCM 9458</strain>
    </source>
</reference>
<keyword evidence="4 6" id="KW-0472">Membrane</keyword>